<feature type="region of interest" description="Disordered" evidence="1">
    <location>
        <begin position="421"/>
        <end position="440"/>
    </location>
</feature>
<feature type="compositionally biased region" description="Acidic residues" evidence="1">
    <location>
        <begin position="358"/>
        <end position="377"/>
    </location>
</feature>
<evidence type="ECO:0000313" key="2">
    <source>
        <dbReference type="EMBL" id="KAF3800562.1"/>
    </source>
</evidence>
<dbReference type="GO" id="GO:0016538">
    <property type="term" value="F:cyclin-dependent protein serine/threonine kinase regulator activity"/>
    <property type="evidence" value="ECO:0007669"/>
    <property type="project" value="TreeGrafter"/>
</dbReference>
<dbReference type="InterPro" id="IPR013922">
    <property type="entry name" value="Cyclin_PHO80-like"/>
</dbReference>
<dbReference type="Gene3D" id="1.10.472.10">
    <property type="entry name" value="Cyclin-like"/>
    <property type="match status" value="1"/>
</dbReference>
<dbReference type="CDD" id="cd20558">
    <property type="entry name" value="CYCLIN_ScPCL7-like"/>
    <property type="match status" value="1"/>
</dbReference>
<feature type="region of interest" description="Disordered" evidence="1">
    <location>
        <begin position="358"/>
        <end position="412"/>
    </location>
</feature>
<evidence type="ECO:0000256" key="1">
    <source>
        <dbReference type="SAM" id="MobiDB-lite"/>
    </source>
</evidence>
<dbReference type="EMBL" id="WVTB01000074">
    <property type="protein sequence ID" value="KAF3800562.1"/>
    <property type="molecule type" value="Genomic_DNA"/>
</dbReference>
<feature type="compositionally biased region" description="Acidic residues" evidence="1">
    <location>
        <begin position="384"/>
        <end position="395"/>
    </location>
</feature>
<dbReference type="GO" id="GO:0019901">
    <property type="term" value="F:protein kinase binding"/>
    <property type="evidence" value="ECO:0007669"/>
    <property type="project" value="InterPro"/>
</dbReference>
<dbReference type="Pfam" id="PF08613">
    <property type="entry name" value="Cyclin"/>
    <property type="match status" value="1"/>
</dbReference>
<keyword evidence="3" id="KW-1185">Reference proteome</keyword>
<reference evidence="2" key="1">
    <citation type="journal article" date="2020" name="Phytopathology">
        <title>Genome sequence and comparative analysis of Colletotrichum gloeosporioides isolated from Liriodendron leaves.</title>
        <authorList>
            <person name="Fu F.F."/>
            <person name="Hao Z."/>
            <person name="Wang P."/>
            <person name="Lu Y."/>
            <person name="Xue L.J."/>
            <person name="Wei G."/>
            <person name="Tian Y."/>
            <person name="Baishi H."/>
            <person name="Xu H."/>
            <person name="Shi J."/>
            <person name="Cheng T."/>
            <person name="Wang G."/>
            <person name="Yi Y."/>
            <person name="Chen J."/>
        </authorList>
    </citation>
    <scope>NUCLEOTIDE SEQUENCE</scope>
    <source>
        <strain evidence="2">Lc1</strain>
    </source>
</reference>
<feature type="region of interest" description="Disordered" evidence="1">
    <location>
        <begin position="1"/>
        <end position="187"/>
    </location>
</feature>
<feature type="compositionally biased region" description="Low complexity" evidence="1">
    <location>
        <begin position="46"/>
        <end position="64"/>
    </location>
</feature>
<feature type="compositionally biased region" description="Pro residues" evidence="1">
    <location>
        <begin position="104"/>
        <end position="128"/>
    </location>
</feature>
<dbReference type="SUPFAM" id="SSF47954">
    <property type="entry name" value="Cyclin-like"/>
    <property type="match status" value="1"/>
</dbReference>
<dbReference type="PANTHER" id="PTHR15615">
    <property type="match status" value="1"/>
</dbReference>
<dbReference type="AlphaFoldDB" id="A0A8H4CBD9"/>
<feature type="compositionally biased region" description="Polar residues" evidence="1">
    <location>
        <begin position="1"/>
        <end position="30"/>
    </location>
</feature>
<dbReference type="GeneID" id="69010620"/>
<accession>A0A8H4CBD9</accession>
<comment type="caution">
    <text evidence="2">The sequence shown here is derived from an EMBL/GenBank/DDBJ whole genome shotgun (WGS) entry which is preliminary data.</text>
</comment>
<gene>
    <name evidence="2" type="ORF">GCG54_00003460</name>
</gene>
<organism evidence="2 3">
    <name type="scientific">Colletotrichum gloeosporioides</name>
    <name type="common">Anthracnose fungus</name>
    <name type="synonym">Glomerella cingulata</name>
    <dbReference type="NCBI Taxonomy" id="474922"/>
    <lineage>
        <taxon>Eukaryota</taxon>
        <taxon>Fungi</taxon>
        <taxon>Dikarya</taxon>
        <taxon>Ascomycota</taxon>
        <taxon>Pezizomycotina</taxon>
        <taxon>Sordariomycetes</taxon>
        <taxon>Hypocreomycetidae</taxon>
        <taxon>Glomerellales</taxon>
        <taxon>Glomerellaceae</taxon>
        <taxon>Colletotrichum</taxon>
        <taxon>Colletotrichum gloeosporioides species complex</taxon>
    </lineage>
</organism>
<feature type="compositionally biased region" description="Low complexity" evidence="1">
    <location>
        <begin position="161"/>
        <end position="177"/>
    </location>
</feature>
<reference evidence="2" key="2">
    <citation type="submission" date="2020-03" db="EMBL/GenBank/DDBJ databases">
        <authorList>
            <person name="Fu F.-F."/>
            <person name="Chen J."/>
        </authorList>
    </citation>
    <scope>NUCLEOTIDE SEQUENCE</scope>
    <source>
        <strain evidence="2">Lc1</strain>
    </source>
</reference>
<feature type="compositionally biased region" description="Low complexity" evidence="1">
    <location>
        <begin position="129"/>
        <end position="139"/>
    </location>
</feature>
<feature type="compositionally biased region" description="Polar residues" evidence="1">
    <location>
        <begin position="72"/>
        <end position="86"/>
    </location>
</feature>
<dbReference type="PANTHER" id="PTHR15615:SF117">
    <property type="entry name" value="PHO85 CYCLIN PHO80"/>
    <property type="match status" value="1"/>
</dbReference>
<name>A0A8H4CBD9_COLGL</name>
<sequence>MLTTSPIVASSANASPSSFHYAPTRSSPHSSPARLSAPLPRRHSASRSSPSTSMTSPSQPRPRQYVAVDAGTQYSPMESPNHQPQAHPTEGVADAPRTSVPATPAEPPPAPRPQPIDPSAPLPRPQPQPTTQTQTVVPPAVRQSSVTIASPGKRRNSQDPAIAQASASGAGESLSAAKRPKPTAGPAKVLPQRYELCGVEDMVVLISHMLSELIETNDALALRSGSLTRFHSRTTPSISVLDYLNRLAKHATLTPPLLLSMVYYIDRLCALYPEFTINTLTVHRFLITAATVAAKGLSDLFWNNTTYARVGGVRVAELKLLELEFLYRVDWKIVPNPEVLVAYYRGLVERCPGYALQDEDAVVEDEGSDEVDDEEGSTEISDGGGDDSGDSPDDESPAKSPPPDAAGWVPQNLPSHNLRLLQSASSPRPPNPTTERVQRNWKTMRATSFLSALFAATLAAAAEARLAKIYVEPVSLAASKSPSFLAEVEYDAKQPAEATVSSFEFPELPEDGAKLVRVGVYDTATKQWTSSVSVASTENFAKGYQPNILLSVDADGNVVGAGLKGVRIDAGATRDFGPQAVVRVAGQGKTPELNKPVVLSPEGRKVVQEEKTLFQKYWWLIAIVVLMTVTGGGDGK</sequence>
<dbReference type="GO" id="GO:0000307">
    <property type="term" value="C:cyclin-dependent protein kinase holoenzyme complex"/>
    <property type="evidence" value="ECO:0007669"/>
    <property type="project" value="TreeGrafter"/>
</dbReference>
<protein>
    <submittedName>
        <fullName evidence="2">Nuc-1 negative regulatory protein preg</fullName>
    </submittedName>
</protein>
<evidence type="ECO:0000313" key="3">
    <source>
        <dbReference type="Proteomes" id="UP000613401"/>
    </source>
</evidence>
<dbReference type="RefSeq" id="XP_045259721.1">
    <property type="nucleotide sequence ID" value="XM_045403533.1"/>
</dbReference>
<dbReference type="Proteomes" id="UP000613401">
    <property type="component" value="Unassembled WGS sequence"/>
</dbReference>
<dbReference type="GO" id="GO:0005634">
    <property type="term" value="C:nucleus"/>
    <property type="evidence" value="ECO:0007669"/>
    <property type="project" value="TreeGrafter"/>
</dbReference>
<proteinExistence type="predicted"/>
<dbReference type="InterPro" id="IPR036915">
    <property type="entry name" value="Cyclin-like_sf"/>
</dbReference>